<evidence type="ECO:0008006" key="3">
    <source>
        <dbReference type="Google" id="ProtNLM"/>
    </source>
</evidence>
<organism evidence="1 2">
    <name type="scientific">Carboxylicivirga marina</name>
    <dbReference type="NCBI Taxonomy" id="2800988"/>
    <lineage>
        <taxon>Bacteria</taxon>
        <taxon>Pseudomonadati</taxon>
        <taxon>Bacteroidota</taxon>
        <taxon>Bacteroidia</taxon>
        <taxon>Marinilabiliales</taxon>
        <taxon>Marinilabiliaceae</taxon>
        <taxon>Carboxylicivirga</taxon>
    </lineage>
</organism>
<dbReference type="Proteomes" id="UP000605676">
    <property type="component" value="Unassembled WGS sequence"/>
</dbReference>
<protein>
    <recommendedName>
        <fullName evidence="3">Glycosyl hydrolase family 76</fullName>
    </recommendedName>
</protein>
<name>A0ABS1HI30_9BACT</name>
<dbReference type="EMBL" id="JAENRR010000009">
    <property type="protein sequence ID" value="MBK3516859.1"/>
    <property type="molecule type" value="Genomic_DNA"/>
</dbReference>
<dbReference type="Gene3D" id="1.50.10.20">
    <property type="match status" value="1"/>
</dbReference>
<reference evidence="1 2" key="1">
    <citation type="submission" date="2021-01" db="EMBL/GenBank/DDBJ databases">
        <title>Carboxyliciviraga sp.nov., isolated from coastal sediments.</title>
        <authorList>
            <person name="Lu D."/>
            <person name="Zhang T."/>
        </authorList>
    </citation>
    <scope>NUCLEOTIDE SEQUENCE [LARGE SCALE GENOMIC DNA]</scope>
    <source>
        <strain evidence="1 2">N1Y132</strain>
    </source>
</reference>
<gene>
    <name evidence="1" type="ORF">JIV24_05865</name>
</gene>
<evidence type="ECO:0000313" key="2">
    <source>
        <dbReference type="Proteomes" id="UP000605676"/>
    </source>
</evidence>
<proteinExistence type="predicted"/>
<keyword evidence="2" id="KW-1185">Reference proteome</keyword>
<sequence length="459" mass="52709">MRKISLEKLLIFIFIAFNTLVAFSACAEKEKKDELKTMSIASFNRFKEVWDFNDFWKRGNTFDACLVFADAALMKWPNDPEVLQMQQDIKGMLEENLVFFNRFDPGSLWADDFGWWGLQALNARKHLLKMGENELADKFWKLSTDLCWEYKKKTAYDHSPDALPVAHGCRNGDANGQSLGVKNTVTNALLFLLSSRIYRVALEENVADRDKYLDMAYRQWVWFEKWFQLEEYEYLKKISEDAALVQERPMAEFEGSGYIEKIHPPWAKGWVWTGDQGMIVGALSDMLSVQDELEVFVKANYPNDGFDKSIFDNQARTVIAMIGQGVKTALVAQVDNIIREAPCYSSFGPNHGNDYLAGRGIMMRYLGAMEEKALLAVDLSENVTATLQAIWNSRDKSSNQFQPEFTNEANDKMYIEQFRIQWGIADDIRVWDIKNMKEMNKFGVCQSIGLDILGAAIKQ</sequence>
<dbReference type="PROSITE" id="PS51257">
    <property type="entry name" value="PROKAR_LIPOPROTEIN"/>
    <property type="match status" value="1"/>
</dbReference>
<dbReference type="RefSeq" id="WP_200464084.1">
    <property type="nucleotide sequence ID" value="NZ_JAENRR010000009.1"/>
</dbReference>
<accession>A0ABS1HI30</accession>
<comment type="caution">
    <text evidence="1">The sequence shown here is derived from an EMBL/GenBank/DDBJ whole genome shotgun (WGS) entry which is preliminary data.</text>
</comment>
<evidence type="ECO:0000313" key="1">
    <source>
        <dbReference type="EMBL" id="MBK3516859.1"/>
    </source>
</evidence>